<keyword evidence="3" id="KW-0274">FAD</keyword>
<comment type="similarity">
    <text evidence="1">Belongs to the NADH dehydrogenase family.</text>
</comment>
<dbReference type="InterPro" id="IPR036188">
    <property type="entry name" value="FAD/NAD-bd_sf"/>
</dbReference>
<dbReference type="PANTHER" id="PTHR43706">
    <property type="entry name" value="NADH DEHYDROGENASE"/>
    <property type="match status" value="1"/>
</dbReference>
<dbReference type="Gene3D" id="3.50.50.100">
    <property type="match status" value="1"/>
</dbReference>
<evidence type="ECO:0000256" key="1">
    <source>
        <dbReference type="ARBA" id="ARBA00005272"/>
    </source>
</evidence>
<dbReference type="RefSeq" id="WP_310913095.1">
    <property type="nucleotide sequence ID" value="NZ_JAVLVT010000006.1"/>
</dbReference>
<protein>
    <submittedName>
        <fullName evidence="7">FAD-dependent oxidoreductase</fullName>
    </submittedName>
</protein>
<sequence length="254" mass="27377">MDRRRRRGTTALAKHLATGDPATVAVVGSGMAGIETAAELAESYLAHRILLLDADTVGDWLAPRAQRHLRRVLHRLGVEVHDGVRVAEVCSGALITAEGTEHPVDATVWAAGFRTPNIARSAGLEVTDQGRIRVDGTLRSVSDPEVYAVGDAALATPPGVGELRMSCAAGIPMDCAPNLTATVRQTLQTPVTEPMAAHAPERKNTPFGDFVRLSRCPRGACISLRATVWPATEVEFFRFPYLQCSYSEPWSKEL</sequence>
<evidence type="ECO:0000256" key="3">
    <source>
        <dbReference type="ARBA" id="ARBA00022827"/>
    </source>
</evidence>
<keyword evidence="4" id="KW-0560">Oxidoreductase</keyword>
<dbReference type="Pfam" id="PF07992">
    <property type="entry name" value="Pyr_redox_2"/>
    <property type="match status" value="1"/>
</dbReference>
<name>A0ABU2H8B8_9ACTN</name>
<accession>A0ABU2H8B8</accession>
<keyword evidence="5" id="KW-0520">NAD</keyword>
<dbReference type="InterPro" id="IPR045024">
    <property type="entry name" value="NDH-2"/>
</dbReference>
<proteinExistence type="inferred from homology"/>
<gene>
    <name evidence="7" type="ORF">RIF23_14690</name>
</gene>
<organism evidence="7 8">
    <name type="scientific">Lipingzhangella rawalii</name>
    <dbReference type="NCBI Taxonomy" id="2055835"/>
    <lineage>
        <taxon>Bacteria</taxon>
        <taxon>Bacillati</taxon>
        <taxon>Actinomycetota</taxon>
        <taxon>Actinomycetes</taxon>
        <taxon>Streptosporangiales</taxon>
        <taxon>Nocardiopsidaceae</taxon>
        <taxon>Lipingzhangella</taxon>
    </lineage>
</organism>
<keyword evidence="8" id="KW-1185">Reference proteome</keyword>
<evidence type="ECO:0000256" key="4">
    <source>
        <dbReference type="ARBA" id="ARBA00023002"/>
    </source>
</evidence>
<dbReference type="Proteomes" id="UP001250214">
    <property type="component" value="Unassembled WGS sequence"/>
</dbReference>
<feature type="domain" description="FAD/NAD(P)-binding" evidence="6">
    <location>
        <begin position="20"/>
        <end position="157"/>
    </location>
</feature>
<evidence type="ECO:0000313" key="7">
    <source>
        <dbReference type="EMBL" id="MDS1271544.1"/>
    </source>
</evidence>
<evidence type="ECO:0000313" key="8">
    <source>
        <dbReference type="Proteomes" id="UP001250214"/>
    </source>
</evidence>
<comment type="caution">
    <text evidence="7">The sequence shown here is derived from an EMBL/GenBank/DDBJ whole genome shotgun (WGS) entry which is preliminary data.</text>
</comment>
<reference evidence="8" key="1">
    <citation type="submission" date="2023-07" db="EMBL/GenBank/DDBJ databases">
        <title>Novel species in the genus Lipingzhangella isolated from Sambhar Salt Lake.</title>
        <authorList>
            <person name="Jiya N."/>
            <person name="Kajale S."/>
            <person name="Sharma A."/>
        </authorList>
    </citation>
    <scope>NUCLEOTIDE SEQUENCE [LARGE SCALE GENOMIC DNA]</scope>
    <source>
        <strain evidence="8">LS1_29</strain>
    </source>
</reference>
<dbReference type="EMBL" id="JAVLVT010000006">
    <property type="protein sequence ID" value="MDS1271544.1"/>
    <property type="molecule type" value="Genomic_DNA"/>
</dbReference>
<evidence type="ECO:0000256" key="2">
    <source>
        <dbReference type="ARBA" id="ARBA00022630"/>
    </source>
</evidence>
<dbReference type="SUPFAM" id="SSF51905">
    <property type="entry name" value="FAD/NAD(P)-binding domain"/>
    <property type="match status" value="1"/>
</dbReference>
<dbReference type="InterPro" id="IPR023753">
    <property type="entry name" value="FAD/NAD-binding_dom"/>
</dbReference>
<dbReference type="PANTHER" id="PTHR43706:SF45">
    <property type="entry name" value="NADH DEHYDROGENASE-LIKE PROTEIN RV1812C"/>
    <property type="match status" value="1"/>
</dbReference>
<evidence type="ECO:0000256" key="5">
    <source>
        <dbReference type="ARBA" id="ARBA00023027"/>
    </source>
</evidence>
<keyword evidence="2" id="KW-0285">Flavoprotein</keyword>
<evidence type="ECO:0000259" key="6">
    <source>
        <dbReference type="Pfam" id="PF07992"/>
    </source>
</evidence>